<sequence length="105" mass="11614">MNNNEELKERARAWVRSKYCNSMAVPEADKIIQGLLAALEAAELDAECNRIQAVDRGNSFAALQAENAQYREALERIAKMDGENFPIVFAKCVDAARAALKEVQG</sequence>
<gene>
    <name evidence="1" type="ORF">F6V30_14065</name>
</gene>
<evidence type="ECO:0000313" key="1">
    <source>
        <dbReference type="EMBL" id="KAB0668959.1"/>
    </source>
</evidence>
<organism evidence="1 2">
    <name type="scientific">Oryzomonas sagensis</name>
    <dbReference type="NCBI Taxonomy" id="2603857"/>
    <lineage>
        <taxon>Bacteria</taxon>
        <taxon>Pseudomonadati</taxon>
        <taxon>Thermodesulfobacteriota</taxon>
        <taxon>Desulfuromonadia</taxon>
        <taxon>Geobacterales</taxon>
        <taxon>Geobacteraceae</taxon>
        <taxon>Oryzomonas</taxon>
    </lineage>
</organism>
<comment type="caution">
    <text evidence="1">The sequence shown here is derived from an EMBL/GenBank/DDBJ whole genome shotgun (WGS) entry which is preliminary data.</text>
</comment>
<accession>A0ABQ6TL19</accession>
<evidence type="ECO:0000313" key="2">
    <source>
        <dbReference type="Proteomes" id="UP000798046"/>
    </source>
</evidence>
<protein>
    <submittedName>
        <fullName evidence="1">Uncharacterized protein</fullName>
    </submittedName>
</protein>
<dbReference type="RefSeq" id="WP_151157595.1">
    <property type="nucleotide sequence ID" value="NZ_VZRA01000004.1"/>
</dbReference>
<proteinExistence type="predicted"/>
<dbReference type="Proteomes" id="UP000798046">
    <property type="component" value="Unassembled WGS sequence"/>
</dbReference>
<keyword evidence="2" id="KW-1185">Reference proteome</keyword>
<name>A0ABQ6TL19_9BACT</name>
<dbReference type="EMBL" id="VZRA01000004">
    <property type="protein sequence ID" value="KAB0668959.1"/>
    <property type="molecule type" value="Genomic_DNA"/>
</dbReference>
<reference evidence="1 2" key="1">
    <citation type="journal article" date="2020" name="Microorganisms">
        <title>Description of Three Novel Members in the Family Geobacteraceae, Oryzomonas japonicum gen. nov., sp. nov., Oryzomonas sagensis sp. nov., and Oryzomonas ruber sp. nov.</title>
        <authorList>
            <person name="Xu Z."/>
            <person name="Masuda Y."/>
            <person name="Hayakawa C."/>
            <person name="Ushijima N."/>
            <person name="Kawano K."/>
            <person name="Shiratori Y."/>
            <person name="Senoo K."/>
            <person name="Itoh H."/>
        </authorList>
    </citation>
    <scope>NUCLEOTIDE SEQUENCE [LARGE SCALE GENOMIC DNA]</scope>
    <source>
        <strain evidence="1 2">Red100</strain>
    </source>
</reference>